<dbReference type="EMBL" id="OU963869">
    <property type="protein sequence ID" value="CAH0776934.1"/>
    <property type="molecule type" value="Genomic_DNA"/>
</dbReference>
<name>A0A9P0CF76_BEMTA</name>
<evidence type="ECO:0008006" key="3">
    <source>
        <dbReference type="Google" id="ProtNLM"/>
    </source>
</evidence>
<keyword evidence="2" id="KW-1185">Reference proteome</keyword>
<evidence type="ECO:0000313" key="1">
    <source>
        <dbReference type="EMBL" id="CAH0776934.1"/>
    </source>
</evidence>
<reference evidence="1" key="1">
    <citation type="submission" date="2021-12" db="EMBL/GenBank/DDBJ databases">
        <authorList>
            <person name="King R."/>
        </authorList>
    </citation>
    <scope>NUCLEOTIDE SEQUENCE</scope>
</reference>
<proteinExistence type="predicted"/>
<dbReference type="Proteomes" id="UP001152759">
    <property type="component" value="Chromosome 8"/>
</dbReference>
<organism evidence="1 2">
    <name type="scientific">Bemisia tabaci</name>
    <name type="common">Sweetpotato whitefly</name>
    <name type="synonym">Aleurodes tabaci</name>
    <dbReference type="NCBI Taxonomy" id="7038"/>
    <lineage>
        <taxon>Eukaryota</taxon>
        <taxon>Metazoa</taxon>
        <taxon>Ecdysozoa</taxon>
        <taxon>Arthropoda</taxon>
        <taxon>Hexapoda</taxon>
        <taxon>Insecta</taxon>
        <taxon>Pterygota</taxon>
        <taxon>Neoptera</taxon>
        <taxon>Paraneoptera</taxon>
        <taxon>Hemiptera</taxon>
        <taxon>Sternorrhyncha</taxon>
        <taxon>Aleyrodoidea</taxon>
        <taxon>Aleyrodidae</taxon>
        <taxon>Aleyrodinae</taxon>
        <taxon>Bemisia</taxon>
    </lineage>
</organism>
<accession>A0A9P0CF76</accession>
<dbReference type="AlphaFoldDB" id="A0A9P0CF76"/>
<sequence length="285" mass="33137">MREFLRLLLNELRTNTRLLEGDEYEKHLVYNSESLKKKRYFFLGKAVQLAMLNNVCPHFFSKELFHLVIHDDLADFDVNTSSIKSITKRHHLTEFLESEDSEVLNHMLTTCETFISTETLSHINPCNPAAKREVSYLYKKVDESAISKMARDVVRNVITPEVYIKLNLHGKGDLNKEGWTELHMFQVSYLYKKVDESAISKMARDVVRNVITPEVYIKLNLHGKGDLNKEGWTELHMFQVQRSVVSKKFGDSDLVMNQLKTTTGLFLVQEAGKFVKKQSLRWLLH</sequence>
<evidence type="ECO:0000313" key="2">
    <source>
        <dbReference type="Proteomes" id="UP001152759"/>
    </source>
</evidence>
<protein>
    <recommendedName>
        <fullName evidence="3">HECT domain-containing protein</fullName>
    </recommendedName>
</protein>
<gene>
    <name evidence="1" type="ORF">BEMITA_LOCUS12957</name>
</gene>